<evidence type="ECO:0000313" key="1">
    <source>
        <dbReference type="EMBL" id="MBM7701308.1"/>
    </source>
</evidence>
<name>A0ABS2QPD0_9BACI</name>
<protein>
    <submittedName>
        <fullName evidence="1">Uncharacterized protein</fullName>
    </submittedName>
</protein>
<comment type="caution">
    <text evidence="1">The sequence shown here is derived from an EMBL/GenBank/DDBJ whole genome shotgun (WGS) entry which is preliminary data.</text>
</comment>
<sequence>MVSRLFRVHRHIPFNMKQGDIYRDSSGRSFRVVKIKSILFTSETTMEVIGVCKPL</sequence>
<organism evidence="1 2">
    <name type="scientific">Priestia iocasae</name>
    <dbReference type="NCBI Taxonomy" id="2291674"/>
    <lineage>
        <taxon>Bacteria</taxon>
        <taxon>Bacillati</taxon>
        <taxon>Bacillota</taxon>
        <taxon>Bacilli</taxon>
        <taxon>Bacillales</taxon>
        <taxon>Bacillaceae</taxon>
        <taxon>Priestia</taxon>
    </lineage>
</organism>
<gene>
    <name evidence="1" type="ORF">JOC83_000134</name>
</gene>
<proteinExistence type="predicted"/>
<dbReference type="EMBL" id="JAFBFC010000001">
    <property type="protein sequence ID" value="MBM7701308.1"/>
    <property type="molecule type" value="Genomic_DNA"/>
</dbReference>
<dbReference type="Proteomes" id="UP000809829">
    <property type="component" value="Unassembled WGS sequence"/>
</dbReference>
<evidence type="ECO:0000313" key="2">
    <source>
        <dbReference type="Proteomes" id="UP000809829"/>
    </source>
</evidence>
<accession>A0ABS2QPD0</accession>
<reference evidence="1 2" key="1">
    <citation type="submission" date="2021-01" db="EMBL/GenBank/DDBJ databases">
        <title>Genomic Encyclopedia of Type Strains, Phase IV (KMG-IV): sequencing the most valuable type-strain genomes for metagenomic binning, comparative biology and taxonomic classification.</title>
        <authorList>
            <person name="Goeker M."/>
        </authorList>
    </citation>
    <scope>NUCLEOTIDE SEQUENCE [LARGE SCALE GENOMIC DNA]</scope>
    <source>
        <strain evidence="1 2">DSM 104297</strain>
    </source>
</reference>
<dbReference type="RefSeq" id="WP_205182541.1">
    <property type="nucleotide sequence ID" value="NZ_JAFBFC010000001.1"/>
</dbReference>
<keyword evidence="2" id="KW-1185">Reference proteome</keyword>